<dbReference type="PANTHER" id="PTHR40279">
    <property type="entry name" value="PQQC-LIKE PROTEIN"/>
    <property type="match status" value="1"/>
</dbReference>
<accession>A0AAW3NC05</accession>
<keyword evidence="1" id="KW-0560">Oxidoreductase</keyword>
<dbReference type="SUPFAM" id="SSF48613">
    <property type="entry name" value="Heme oxygenase-like"/>
    <property type="match status" value="1"/>
</dbReference>
<dbReference type="AlphaFoldDB" id="A0AAW3NC05"/>
<sequence length="366" mass="40791">MPVGDAIVALTRVPRVDRSVQDDDRFAARLQTRLAALLRRAFGERDEVALADVHRVLFALYDLHVADPAMPAVVNQFDPLLTGLRGTIERQWLAAEYQRIGAAPVFDSPDALIDALRGAVQAHAASHHPLFDLLETHATRAQLEGFFRSDTALNVRFFDLIVMAMIGSPPETRQELASNFWDEAGRGHSQHSHVQLFRRLLADLGIAPSGDDFASQLTWQGLRGYNLFMLCALNRQHYFKLLGVMAATELLDPPQYHKLIAGCRRLGLGPSITRYYDEHITVDDVHGEGWLENVIRPLTKREPRATSAVWAGCMLRLASCNDYYDALSRQLSSITRVGGSQAGDDHDHHPRKKRSRPPQGTHEGAG</sequence>
<evidence type="ECO:0000256" key="1">
    <source>
        <dbReference type="ARBA" id="ARBA00023002"/>
    </source>
</evidence>
<evidence type="ECO:0000256" key="2">
    <source>
        <dbReference type="SAM" id="MobiDB-lite"/>
    </source>
</evidence>
<reference evidence="3 4" key="1">
    <citation type="submission" date="2015-11" db="EMBL/GenBank/DDBJ databases">
        <title>Expanding the genomic diversity of Burkholderia species for the development of highly accurate diagnostics.</title>
        <authorList>
            <person name="Sahl J."/>
            <person name="Keim P."/>
            <person name="Wagner D."/>
        </authorList>
    </citation>
    <scope>NUCLEOTIDE SEQUENCE [LARGE SCALE GENOMIC DNA]</scope>
    <source>
        <strain evidence="3 4">MSMB1137WGS</strain>
    </source>
</reference>
<name>A0AAW3NC05_9BURK</name>
<dbReference type="Pfam" id="PF14518">
    <property type="entry name" value="Haem_oxygenas_2"/>
    <property type="match status" value="1"/>
</dbReference>
<dbReference type="GO" id="GO:0016491">
    <property type="term" value="F:oxidoreductase activity"/>
    <property type="evidence" value="ECO:0007669"/>
    <property type="project" value="UniProtKB-KW"/>
</dbReference>
<organism evidence="3 4">
    <name type="scientific">Burkholderia ubonensis</name>
    <dbReference type="NCBI Taxonomy" id="101571"/>
    <lineage>
        <taxon>Bacteria</taxon>
        <taxon>Pseudomonadati</taxon>
        <taxon>Pseudomonadota</taxon>
        <taxon>Betaproteobacteria</taxon>
        <taxon>Burkholderiales</taxon>
        <taxon>Burkholderiaceae</taxon>
        <taxon>Burkholderia</taxon>
        <taxon>Burkholderia cepacia complex</taxon>
    </lineage>
</organism>
<comment type="caution">
    <text evidence="3">The sequence shown here is derived from an EMBL/GenBank/DDBJ whole genome shotgun (WGS) entry which is preliminary data.</text>
</comment>
<dbReference type="SMART" id="SM01236">
    <property type="entry name" value="Haem_oxygenase_2"/>
    <property type="match status" value="1"/>
</dbReference>
<dbReference type="Gene3D" id="1.20.910.10">
    <property type="entry name" value="Heme oxygenase-like"/>
    <property type="match status" value="1"/>
</dbReference>
<dbReference type="InterPro" id="IPR016084">
    <property type="entry name" value="Haem_Oase-like_multi-hlx"/>
</dbReference>
<evidence type="ECO:0000313" key="3">
    <source>
        <dbReference type="EMBL" id="KVT58136.1"/>
    </source>
</evidence>
<dbReference type="InterPro" id="IPR039068">
    <property type="entry name" value="PqqC-like"/>
</dbReference>
<proteinExistence type="predicted"/>
<protein>
    <submittedName>
        <fullName evidence="3">Spermidine/putrescine ABC transporter</fullName>
    </submittedName>
</protein>
<dbReference type="EMBL" id="LPDO01000040">
    <property type="protein sequence ID" value="KVT58136.1"/>
    <property type="molecule type" value="Genomic_DNA"/>
</dbReference>
<feature type="region of interest" description="Disordered" evidence="2">
    <location>
        <begin position="335"/>
        <end position="366"/>
    </location>
</feature>
<dbReference type="PANTHER" id="PTHR40279:SF3">
    <property type="entry name" value="4-AMINOBENZOATE SYNTHASE"/>
    <property type="match status" value="1"/>
</dbReference>
<gene>
    <name evidence="3" type="ORF">WK53_28820</name>
</gene>
<evidence type="ECO:0000313" key="4">
    <source>
        <dbReference type="Proteomes" id="UP000056732"/>
    </source>
</evidence>
<dbReference type="Proteomes" id="UP000056732">
    <property type="component" value="Unassembled WGS sequence"/>
</dbReference>